<dbReference type="EMBL" id="BAAAGX010000020">
    <property type="protein sequence ID" value="GAA0260335.1"/>
    <property type="molecule type" value="Genomic_DNA"/>
</dbReference>
<accession>A0ABP3EH58</accession>
<name>A0ABP3EH58_9ACTN</name>
<feature type="transmembrane region" description="Helical" evidence="1">
    <location>
        <begin position="70"/>
        <end position="90"/>
    </location>
</feature>
<evidence type="ECO:0008006" key="4">
    <source>
        <dbReference type="Google" id="ProtNLM"/>
    </source>
</evidence>
<protein>
    <recommendedName>
        <fullName evidence="4">DUF3618 domain-containing protein</fullName>
    </recommendedName>
</protein>
<evidence type="ECO:0000313" key="2">
    <source>
        <dbReference type="EMBL" id="GAA0260335.1"/>
    </source>
</evidence>
<dbReference type="InterPro" id="IPR022062">
    <property type="entry name" value="DUF3618"/>
</dbReference>
<keyword evidence="1" id="KW-0812">Transmembrane</keyword>
<gene>
    <name evidence="2" type="ORF">GCM10009539_52230</name>
</gene>
<dbReference type="Proteomes" id="UP001500967">
    <property type="component" value="Unassembled WGS sequence"/>
</dbReference>
<evidence type="ECO:0000256" key="1">
    <source>
        <dbReference type="SAM" id="Phobius"/>
    </source>
</evidence>
<evidence type="ECO:0000313" key="3">
    <source>
        <dbReference type="Proteomes" id="UP001500967"/>
    </source>
</evidence>
<dbReference type="Pfam" id="PF12277">
    <property type="entry name" value="DUF3618"/>
    <property type="match status" value="1"/>
</dbReference>
<dbReference type="RefSeq" id="WP_344651552.1">
    <property type="nucleotide sequence ID" value="NZ_BAAAGX010000020.1"/>
</dbReference>
<keyword evidence="1" id="KW-1133">Transmembrane helix</keyword>
<keyword evidence="1" id="KW-0472">Membrane</keyword>
<comment type="caution">
    <text evidence="2">The sequence shown here is derived from an EMBL/GenBank/DDBJ whole genome shotgun (WGS) entry which is preliminary data.</text>
</comment>
<sequence>MGPRPEDLERDIAFAREQLRRDVDELVGRVRPQAVVARQKQQLTERAQGALASVGPLLRNGRDQVLSRPALLGVGAGLTVLTLVTVVWRVRTRR</sequence>
<proteinExistence type="predicted"/>
<organism evidence="2 3">
    <name type="scientific">Cryptosporangium japonicum</name>
    <dbReference type="NCBI Taxonomy" id="80872"/>
    <lineage>
        <taxon>Bacteria</taxon>
        <taxon>Bacillati</taxon>
        <taxon>Actinomycetota</taxon>
        <taxon>Actinomycetes</taxon>
        <taxon>Cryptosporangiales</taxon>
        <taxon>Cryptosporangiaceae</taxon>
        <taxon>Cryptosporangium</taxon>
    </lineage>
</organism>
<reference evidence="3" key="1">
    <citation type="journal article" date="2019" name="Int. J. Syst. Evol. Microbiol.">
        <title>The Global Catalogue of Microorganisms (GCM) 10K type strain sequencing project: providing services to taxonomists for standard genome sequencing and annotation.</title>
        <authorList>
            <consortium name="The Broad Institute Genomics Platform"/>
            <consortium name="The Broad Institute Genome Sequencing Center for Infectious Disease"/>
            <person name="Wu L."/>
            <person name="Ma J."/>
        </authorList>
    </citation>
    <scope>NUCLEOTIDE SEQUENCE [LARGE SCALE GENOMIC DNA]</scope>
    <source>
        <strain evidence="3">JCM 10425</strain>
    </source>
</reference>
<keyword evidence="3" id="KW-1185">Reference proteome</keyword>